<name>A0A9W6WVW3_9STRA</name>
<evidence type="ECO:0000259" key="3">
    <source>
        <dbReference type="Pfam" id="PF02826"/>
    </source>
</evidence>
<dbReference type="EMBL" id="BSXW01000788">
    <property type="protein sequence ID" value="GMF29621.1"/>
    <property type="molecule type" value="Genomic_DNA"/>
</dbReference>
<dbReference type="Pfam" id="PF02826">
    <property type="entry name" value="2-Hacid_dh_C"/>
    <property type="match status" value="1"/>
</dbReference>
<dbReference type="GO" id="GO:0016491">
    <property type="term" value="F:oxidoreductase activity"/>
    <property type="evidence" value="ECO:0007669"/>
    <property type="project" value="UniProtKB-KW"/>
</dbReference>
<dbReference type="GO" id="GO:0051287">
    <property type="term" value="F:NAD binding"/>
    <property type="evidence" value="ECO:0007669"/>
    <property type="project" value="InterPro"/>
</dbReference>
<keyword evidence="2" id="KW-0520">NAD</keyword>
<gene>
    <name evidence="4" type="ORF">Plil01_001259100</name>
</gene>
<dbReference type="OrthoDB" id="298012at2759"/>
<protein>
    <submittedName>
        <fullName evidence="4">Unnamed protein product</fullName>
    </submittedName>
</protein>
<comment type="caution">
    <text evidence="4">The sequence shown here is derived from an EMBL/GenBank/DDBJ whole genome shotgun (WGS) entry which is preliminary data.</text>
</comment>
<keyword evidence="5" id="KW-1185">Reference proteome</keyword>
<dbReference type="PANTHER" id="PTHR43333:SF1">
    <property type="entry name" value="D-ISOMER SPECIFIC 2-HYDROXYACID DEHYDROGENASE NAD-BINDING DOMAIN-CONTAINING PROTEIN"/>
    <property type="match status" value="1"/>
</dbReference>
<dbReference type="SUPFAM" id="SSF51735">
    <property type="entry name" value="NAD(P)-binding Rossmann-fold domains"/>
    <property type="match status" value="1"/>
</dbReference>
<dbReference type="Gene3D" id="3.40.50.720">
    <property type="entry name" value="NAD(P)-binding Rossmann-like Domain"/>
    <property type="match status" value="2"/>
</dbReference>
<dbReference type="FunFam" id="3.40.50.720:FF:000363">
    <property type="entry name" value="D-isomer specific 2-hydroxyacid dehydrogenase"/>
    <property type="match status" value="1"/>
</dbReference>
<dbReference type="AlphaFoldDB" id="A0A9W6WVW3"/>
<evidence type="ECO:0000313" key="5">
    <source>
        <dbReference type="Proteomes" id="UP001165083"/>
    </source>
</evidence>
<dbReference type="Proteomes" id="UP001165083">
    <property type="component" value="Unassembled WGS sequence"/>
</dbReference>
<reference evidence="4" key="1">
    <citation type="submission" date="2023-04" db="EMBL/GenBank/DDBJ databases">
        <title>Phytophthora lilii NBRC 32176.</title>
        <authorList>
            <person name="Ichikawa N."/>
            <person name="Sato H."/>
            <person name="Tonouchi N."/>
        </authorList>
    </citation>
    <scope>NUCLEOTIDE SEQUENCE</scope>
    <source>
        <strain evidence="4">NBRC 32176</strain>
    </source>
</reference>
<organism evidence="4 5">
    <name type="scientific">Phytophthora lilii</name>
    <dbReference type="NCBI Taxonomy" id="2077276"/>
    <lineage>
        <taxon>Eukaryota</taxon>
        <taxon>Sar</taxon>
        <taxon>Stramenopiles</taxon>
        <taxon>Oomycota</taxon>
        <taxon>Peronosporomycetes</taxon>
        <taxon>Peronosporales</taxon>
        <taxon>Peronosporaceae</taxon>
        <taxon>Phytophthora</taxon>
    </lineage>
</organism>
<evidence type="ECO:0000256" key="1">
    <source>
        <dbReference type="ARBA" id="ARBA00023002"/>
    </source>
</evidence>
<dbReference type="InterPro" id="IPR036291">
    <property type="entry name" value="NAD(P)-bd_dom_sf"/>
</dbReference>
<evidence type="ECO:0000313" key="4">
    <source>
        <dbReference type="EMBL" id="GMF29621.1"/>
    </source>
</evidence>
<evidence type="ECO:0000256" key="2">
    <source>
        <dbReference type="ARBA" id="ARBA00023027"/>
    </source>
</evidence>
<accession>A0A9W6WVW3</accession>
<keyword evidence="1" id="KW-0560">Oxidoreductase</keyword>
<feature type="domain" description="D-isomer specific 2-hydroxyacid dehydrogenase NAD-binding" evidence="3">
    <location>
        <begin position="181"/>
        <end position="361"/>
    </location>
</feature>
<proteinExistence type="predicted"/>
<dbReference type="InterPro" id="IPR006140">
    <property type="entry name" value="D-isomer_DH_NAD-bd"/>
</dbReference>
<sequence length="396" mass="43803">MTAFTTSANGDSISTAAPMRVPIMTFIAGIGDNVRKEFAASNSPAGELYRAGKLELLDIPLPQLVGNKQDPLHGPSMEDPGRPVWELTPEQQSIVEQAEVVMIDSHGGGPVFLAPKENLPEDKQHIFSNVKWVQATYAGVEMYLNLLPKGPNALTADQLPKFTLTRAGGMMPRIMAQYVLGYVTMIERKLLEAKEFQSKRDYARVEMISFRPAQSVTVGILGLGDIGQYTGKMLRSCGYKVLGFKRHVSTQEVAELADCADHITTSLDDLLATSDYLINLLPSTSATRYLLTETNLEQCRARSPVFINIGRGDVISENTLINALNKGILSRAVLDVFEKEPLPKDSKLWEHPSVLLTPHVSGKVFPEDVAAMFLDNFNRYLKGEPVRYQVDWTKGY</sequence>
<dbReference type="CDD" id="cd05300">
    <property type="entry name" value="2-Hacid_dh_1"/>
    <property type="match status" value="1"/>
</dbReference>
<dbReference type="PANTHER" id="PTHR43333">
    <property type="entry name" value="2-HACID_DH_C DOMAIN-CONTAINING PROTEIN"/>
    <property type="match status" value="1"/>
</dbReference>